<proteinExistence type="predicted"/>
<dbReference type="EMBL" id="JARJCM010000112">
    <property type="protein sequence ID" value="KAJ7028427.1"/>
    <property type="molecule type" value="Genomic_DNA"/>
</dbReference>
<organism evidence="2 3">
    <name type="scientific">Mycena alexandri</name>
    <dbReference type="NCBI Taxonomy" id="1745969"/>
    <lineage>
        <taxon>Eukaryota</taxon>
        <taxon>Fungi</taxon>
        <taxon>Dikarya</taxon>
        <taxon>Basidiomycota</taxon>
        <taxon>Agaricomycotina</taxon>
        <taxon>Agaricomycetes</taxon>
        <taxon>Agaricomycetidae</taxon>
        <taxon>Agaricales</taxon>
        <taxon>Marasmiineae</taxon>
        <taxon>Mycenaceae</taxon>
        <taxon>Mycena</taxon>
    </lineage>
</organism>
<feature type="compositionally biased region" description="Basic and acidic residues" evidence="1">
    <location>
        <begin position="141"/>
        <end position="150"/>
    </location>
</feature>
<dbReference type="AlphaFoldDB" id="A0AAD6SJJ9"/>
<protein>
    <submittedName>
        <fullName evidence="2">Uncharacterized protein</fullName>
    </submittedName>
</protein>
<feature type="region of interest" description="Disordered" evidence="1">
    <location>
        <begin position="111"/>
        <end position="190"/>
    </location>
</feature>
<feature type="compositionally biased region" description="Polar residues" evidence="1">
    <location>
        <begin position="166"/>
        <end position="175"/>
    </location>
</feature>
<evidence type="ECO:0000313" key="2">
    <source>
        <dbReference type="EMBL" id="KAJ7028427.1"/>
    </source>
</evidence>
<evidence type="ECO:0000256" key="1">
    <source>
        <dbReference type="SAM" id="MobiDB-lite"/>
    </source>
</evidence>
<reference evidence="2" key="1">
    <citation type="submission" date="2023-03" db="EMBL/GenBank/DDBJ databases">
        <title>Massive genome expansion in bonnet fungi (Mycena s.s.) driven by repeated elements and novel gene families across ecological guilds.</title>
        <authorList>
            <consortium name="Lawrence Berkeley National Laboratory"/>
            <person name="Harder C.B."/>
            <person name="Miyauchi S."/>
            <person name="Viragh M."/>
            <person name="Kuo A."/>
            <person name="Thoen E."/>
            <person name="Andreopoulos B."/>
            <person name="Lu D."/>
            <person name="Skrede I."/>
            <person name="Drula E."/>
            <person name="Henrissat B."/>
            <person name="Morin E."/>
            <person name="Kohler A."/>
            <person name="Barry K."/>
            <person name="LaButti K."/>
            <person name="Morin E."/>
            <person name="Salamov A."/>
            <person name="Lipzen A."/>
            <person name="Mereny Z."/>
            <person name="Hegedus B."/>
            <person name="Baldrian P."/>
            <person name="Stursova M."/>
            <person name="Weitz H."/>
            <person name="Taylor A."/>
            <person name="Grigoriev I.V."/>
            <person name="Nagy L.G."/>
            <person name="Martin F."/>
            <person name="Kauserud H."/>
        </authorList>
    </citation>
    <scope>NUCLEOTIDE SEQUENCE</scope>
    <source>
        <strain evidence="2">CBHHK200</strain>
    </source>
</reference>
<keyword evidence="3" id="KW-1185">Reference proteome</keyword>
<name>A0AAD6SJJ9_9AGAR</name>
<comment type="caution">
    <text evidence="2">The sequence shown here is derived from an EMBL/GenBank/DDBJ whole genome shotgun (WGS) entry which is preliminary data.</text>
</comment>
<evidence type="ECO:0000313" key="3">
    <source>
        <dbReference type="Proteomes" id="UP001218188"/>
    </source>
</evidence>
<gene>
    <name evidence="2" type="ORF">C8F04DRAFT_64337</name>
</gene>
<sequence length="289" mass="31546">MEMPMTGLPKPGMERREGVYVEYEGKTESGPVGMTGRSGLGPLAGQDYEIVEYEIVEEGPERTVSISTWREQAIQEPDSDDAMSVYYVTADDCIHPDATEIDVATEFLPPPRREENVASGSGSNNSGDKSKGSGKSRSSRRRENQPREKYSGVANTSPLNPGMKTYQVTPNSAPRTSIPRGSGTLIQPLEDSADIPPFHATNLKSGSTISSIDLTPATPTLEHVLVSCEPSLVHISPVLRRVGIMRAEHLRAVGKLSEDTRNKEVKEEVLKLGVTVMEWAILLDKLQDL</sequence>
<dbReference type="Proteomes" id="UP001218188">
    <property type="component" value="Unassembled WGS sequence"/>
</dbReference>
<accession>A0AAD6SJJ9</accession>